<dbReference type="OrthoDB" id="2129688at2759"/>
<protein>
    <recommendedName>
        <fullName evidence="4">BTB domain-containing protein</fullName>
    </recommendedName>
</protein>
<evidence type="ECO:0000313" key="2">
    <source>
        <dbReference type="EMBL" id="TVY56986.1"/>
    </source>
</evidence>
<evidence type="ECO:0000256" key="1">
    <source>
        <dbReference type="SAM" id="MobiDB-lite"/>
    </source>
</evidence>
<comment type="caution">
    <text evidence="2">The sequence shown here is derived from an EMBL/GenBank/DDBJ whole genome shotgun (WGS) entry which is preliminary data.</text>
</comment>
<name>A0A7D8USS0_9HELO</name>
<accession>A0A7D8USS0</accession>
<dbReference type="EMBL" id="QGMG01000120">
    <property type="protein sequence ID" value="TVY56986.1"/>
    <property type="molecule type" value="Genomic_DNA"/>
</dbReference>
<organism evidence="2 3">
    <name type="scientific">Lachnellula cervina</name>
    <dbReference type="NCBI Taxonomy" id="1316786"/>
    <lineage>
        <taxon>Eukaryota</taxon>
        <taxon>Fungi</taxon>
        <taxon>Dikarya</taxon>
        <taxon>Ascomycota</taxon>
        <taxon>Pezizomycotina</taxon>
        <taxon>Leotiomycetes</taxon>
        <taxon>Helotiales</taxon>
        <taxon>Lachnaceae</taxon>
        <taxon>Lachnellula</taxon>
    </lineage>
</organism>
<reference evidence="2 3" key="1">
    <citation type="submission" date="2018-05" db="EMBL/GenBank/DDBJ databases">
        <title>Whole genome sequencing for identification of molecular markers to develop diagnostic detection tools for the regulated plant pathogen Lachnellula willkommii.</title>
        <authorList>
            <person name="Giroux E."/>
            <person name="Bilodeau G."/>
        </authorList>
    </citation>
    <scope>NUCLEOTIDE SEQUENCE [LARGE SCALE GENOMIC DNA]</scope>
    <source>
        <strain evidence="2 3">CBS 625.97</strain>
    </source>
</reference>
<keyword evidence="3" id="KW-1185">Reference proteome</keyword>
<feature type="compositionally biased region" description="Low complexity" evidence="1">
    <location>
        <begin position="21"/>
        <end position="40"/>
    </location>
</feature>
<sequence>MSKRTFSQRPARLIDSSNPKPLFVSSSPPSSLSTTSATVSDEPVPTSSAKKHKTENANLVIFTIPDEKADVYIKVFNTELHVHSLMLKSKSAFFREALDTKCPVIVPSQFRSKWYTNIDDAGDWNLSQEPEQAGNENRSPFKGDSALEEKAFEKMLCAIFGHVYQIANGAELLCVTKLAIKYRCLPAVSSSLWGPIGTSPRLVPDISINPSSVLFAAYKLRHKELFKEAFIHVLGPASSPRYTKLTDPVLRSMAHLVYVKFQSKLLEAHEAILDLHSNPKKYGVVVQQMAKLATKSTRDSDGKVMKPMYFRQCFEMACEKRVCEEELERILGPLMKSKLYLDKTGATAGKGDFKDSFLCFEPNRIPWDENERDW</sequence>
<evidence type="ECO:0000313" key="3">
    <source>
        <dbReference type="Proteomes" id="UP000481288"/>
    </source>
</evidence>
<dbReference type="Proteomes" id="UP000481288">
    <property type="component" value="Unassembled WGS sequence"/>
</dbReference>
<dbReference type="AlphaFoldDB" id="A0A7D8USS0"/>
<dbReference type="Gene3D" id="3.30.710.10">
    <property type="entry name" value="Potassium Channel Kv1.1, Chain A"/>
    <property type="match status" value="1"/>
</dbReference>
<evidence type="ECO:0008006" key="4">
    <source>
        <dbReference type="Google" id="ProtNLM"/>
    </source>
</evidence>
<proteinExistence type="predicted"/>
<gene>
    <name evidence="2" type="ORF">LCER1_G003336</name>
</gene>
<feature type="region of interest" description="Disordered" evidence="1">
    <location>
        <begin position="1"/>
        <end position="51"/>
    </location>
</feature>
<dbReference type="InterPro" id="IPR011333">
    <property type="entry name" value="SKP1/BTB/POZ_sf"/>
</dbReference>